<evidence type="ECO:0000313" key="2">
    <source>
        <dbReference type="Proteomes" id="UP000823486"/>
    </source>
</evidence>
<keyword evidence="2" id="KW-1185">Reference proteome</keyword>
<sequence length="96" mass="11068">MNDIKGWWLGEGSFIQISGSPPVMYEITNIDKQLKKVGEFMVTEPKGHKFHAQFFKDENNKMGKDFTIELSESSVSYQYTEVAPDQYIKALNRISE</sequence>
<dbReference type="RefSeq" id="WP_204538984.1">
    <property type="nucleotide sequence ID" value="NZ_JAFBFI010000002.1"/>
</dbReference>
<dbReference type="Proteomes" id="UP000823486">
    <property type="component" value="Unassembled WGS sequence"/>
</dbReference>
<name>A0ABS2QE68_9BACI</name>
<protein>
    <submittedName>
        <fullName evidence="1">Uncharacterized protein</fullName>
    </submittedName>
</protein>
<accession>A0ABS2QE68</accession>
<gene>
    <name evidence="1" type="ORF">JOC77_000865</name>
</gene>
<comment type="caution">
    <text evidence="1">The sequence shown here is derived from an EMBL/GenBank/DDBJ whole genome shotgun (WGS) entry which is preliminary data.</text>
</comment>
<reference evidence="1 2" key="1">
    <citation type="submission" date="2021-01" db="EMBL/GenBank/DDBJ databases">
        <title>Genomic Encyclopedia of Type Strains, Phase IV (KMG-IV): sequencing the most valuable type-strain genomes for metagenomic binning, comparative biology and taxonomic classification.</title>
        <authorList>
            <person name="Goeker M."/>
        </authorList>
    </citation>
    <scope>NUCLEOTIDE SEQUENCE [LARGE SCALE GENOMIC DNA]</scope>
    <source>
        <strain evidence="1 2">DSM 105482</strain>
    </source>
</reference>
<organism evidence="1 2">
    <name type="scientific">Peribacillus deserti</name>
    <dbReference type="NCBI Taxonomy" id="673318"/>
    <lineage>
        <taxon>Bacteria</taxon>
        <taxon>Bacillati</taxon>
        <taxon>Bacillota</taxon>
        <taxon>Bacilli</taxon>
        <taxon>Bacillales</taxon>
        <taxon>Bacillaceae</taxon>
        <taxon>Peribacillus</taxon>
    </lineage>
</organism>
<proteinExistence type="predicted"/>
<dbReference type="EMBL" id="JAFBFI010000002">
    <property type="protein sequence ID" value="MBM7691460.1"/>
    <property type="molecule type" value="Genomic_DNA"/>
</dbReference>
<evidence type="ECO:0000313" key="1">
    <source>
        <dbReference type="EMBL" id="MBM7691460.1"/>
    </source>
</evidence>